<dbReference type="HOGENOM" id="CLU_2306357_0_0_1"/>
<dbReference type="Proteomes" id="UP000027222">
    <property type="component" value="Unassembled WGS sequence"/>
</dbReference>
<name>A0A067TQD4_GALM3</name>
<evidence type="ECO:0000259" key="2">
    <source>
        <dbReference type="Pfam" id="PF20152"/>
    </source>
</evidence>
<evidence type="ECO:0000256" key="1">
    <source>
        <dbReference type="SAM" id="Phobius"/>
    </source>
</evidence>
<gene>
    <name evidence="3" type="ORF">GALMADRAFT_220238</name>
</gene>
<evidence type="ECO:0000313" key="3">
    <source>
        <dbReference type="EMBL" id="KDR84512.1"/>
    </source>
</evidence>
<dbReference type="Pfam" id="PF20152">
    <property type="entry name" value="DUF6534"/>
    <property type="match status" value="1"/>
</dbReference>
<keyword evidence="1" id="KW-1133">Transmembrane helix</keyword>
<accession>A0A067TQD4</accession>
<keyword evidence="1" id="KW-0812">Transmembrane</keyword>
<feature type="domain" description="DUF6534" evidence="2">
    <location>
        <begin position="1"/>
        <end position="56"/>
    </location>
</feature>
<reference evidence="4" key="1">
    <citation type="journal article" date="2014" name="Proc. Natl. Acad. Sci. U.S.A.">
        <title>Extensive sampling of basidiomycete genomes demonstrates inadequacy of the white-rot/brown-rot paradigm for wood decay fungi.</title>
        <authorList>
            <person name="Riley R."/>
            <person name="Salamov A.A."/>
            <person name="Brown D.W."/>
            <person name="Nagy L.G."/>
            <person name="Floudas D."/>
            <person name="Held B.W."/>
            <person name="Levasseur A."/>
            <person name="Lombard V."/>
            <person name="Morin E."/>
            <person name="Otillar R."/>
            <person name="Lindquist E.A."/>
            <person name="Sun H."/>
            <person name="LaButti K.M."/>
            <person name="Schmutz J."/>
            <person name="Jabbour D."/>
            <person name="Luo H."/>
            <person name="Baker S.E."/>
            <person name="Pisabarro A.G."/>
            <person name="Walton J.D."/>
            <person name="Blanchette R.A."/>
            <person name="Henrissat B."/>
            <person name="Martin F."/>
            <person name="Cullen D."/>
            <person name="Hibbett D.S."/>
            <person name="Grigoriev I.V."/>
        </authorList>
    </citation>
    <scope>NUCLEOTIDE SEQUENCE [LARGE SCALE GENOMIC DNA]</scope>
    <source>
        <strain evidence="4">CBS 339.88</strain>
    </source>
</reference>
<keyword evidence="1" id="KW-0472">Membrane</keyword>
<feature type="transmembrane region" description="Helical" evidence="1">
    <location>
        <begin position="6"/>
        <end position="27"/>
    </location>
</feature>
<keyword evidence="4" id="KW-1185">Reference proteome</keyword>
<dbReference type="EMBL" id="KL142368">
    <property type="protein sequence ID" value="KDR84512.1"/>
    <property type="molecule type" value="Genomic_DNA"/>
</dbReference>
<organism evidence="3 4">
    <name type="scientific">Galerina marginata (strain CBS 339.88)</name>
    <dbReference type="NCBI Taxonomy" id="685588"/>
    <lineage>
        <taxon>Eukaryota</taxon>
        <taxon>Fungi</taxon>
        <taxon>Dikarya</taxon>
        <taxon>Basidiomycota</taxon>
        <taxon>Agaricomycotina</taxon>
        <taxon>Agaricomycetes</taxon>
        <taxon>Agaricomycetidae</taxon>
        <taxon>Agaricales</taxon>
        <taxon>Agaricineae</taxon>
        <taxon>Strophariaceae</taxon>
        <taxon>Galerina</taxon>
    </lineage>
</organism>
<dbReference type="OrthoDB" id="2745105at2759"/>
<dbReference type="InterPro" id="IPR045339">
    <property type="entry name" value="DUF6534"/>
</dbReference>
<dbReference type="AlphaFoldDB" id="A0A067TQD4"/>
<sequence length="100" mass="10910">MVTTLMAFSINTGNFCAIACLVTYALWPQRFIFMGLYFALSKLHINALLASLNARSTLLSHSYGMSTVSTSTPVTLTTNPTDDIDNNKPMRIMRDSGLGA</sequence>
<protein>
    <recommendedName>
        <fullName evidence="2">DUF6534 domain-containing protein</fullName>
    </recommendedName>
</protein>
<proteinExistence type="predicted"/>
<evidence type="ECO:0000313" key="4">
    <source>
        <dbReference type="Proteomes" id="UP000027222"/>
    </source>
</evidence>